<keyword evidence="2" id="KW-1185">Reference proteome</keyword>
<name>A0ABT3CTQ5_9BACT</name>
<evidence type="ECO:0000313" key="1">
    <source>
        <dbReference type="EMBL" id="MCV9386933.1"/>
    </source>
</evidence>
<proteinExistence type="predicted"/>
<gene>
    <name evidence="1" type="ORF">N7U62_09685</name>
</gene>
<reference evidence="1 2" key="1">
    <citation type="submission" date="2022-10" db="EMBL/GenBank/DDBJ databases">
        <title>Comparative genomics and taxonomic characterization of three novel marine species of genus Reichenbachiella exhibiting antioxidant and polysaccharide degradation activities.</title>
        <authorList>
            <person name="Muhammad N."/>
            <person name="Lee Y.-J."/>
            <person name="Ko J."/>
            <person name="Kim S.-G."/>
        </authorList>
    </citation>
    <scope>NUCLEOTIDE SEQUENCE [LARGE SCALE GENOMIC DNA]</scope>
    <source>
        <strain evidence="1 2">ABR2-5</strain>
    </source>
</reference>
<accession>A0ABT3CTQ5</accession>
<protein>
    <submittedName>
        <fullName evidence="1">Uncharacterized protein</fullName>
    </submittedName>
</protein>
<comment type="caution">
    <text evidence="1">The sequence shown here is derived from an EMBL/GenBank/DDBJ whole genome shotgun (WGS) entry which is preliminary data.</text>
</comment>
<sequence>MKLRILNNSIRLRVSQSEVDQFEQTGKVSGRTDFGNQSLVYTLAIKEGISKIDSSFENNEIIIFVPTSEAKAWLNPENVGFRNEEGSDLKILVEKDFQCLHKRPDEDESDSFPNPQAIQN</sequence>
<dbReference type="Pfam" id="PF22668">
    <property type="entry name" value="DUF7009"/>
    <property type="match status" value="1"/>
</dbReference>
<dbReference type="Proteomes" id="UP001300692">
    <property type="component" value="Unassembled WGS sequence"/>
</dbReference>
<organism evidence="1 2">
    <name type="scientific">Reichenbachiella ulvae</name>
    <dbReference type="NCBI Taxonomy" id="2980104"/>
    <lineage>
        <taxon>Bacteria</taxon>
        <taxon>Pseudomonadati</taxon>
        <taxon>Bacteroidota</taxon>
        <taxon>Cytophagia</taxon>
        <taxon>Cytophagales</taxon>
        <taxon>Reichenbachiellaceae</taxon>
        <taxon>Reichenbachiella</taxon>
    </lineage>
</organism>
<dbReference type="RefSeq" id="WP_264137764.1">
    <property type="nucleotide sequence ID" value="NZ_JAOYOD010000001.1"/>
</dbReference>
<dbReference type="InterPro" id="IPR053825">
    <property type="entry name" value="DUF7009"/>
</dbReference>
<evidence type="ECO:0000313" key="2">
    <source>
        <dbReference type="Proteomes" id="UP001300692"/>
    </source>
</evidence>
<dbReference type="EMBL" id="JAOYOD010000001">
    <property type="protein sequence ID" value="MCV9386933.1"/>
    <property type="molecule type" value="Genomic_DNA"/>
</dbReference>